<organism evidence="1 2">
    <name type="scientific">Trachymyrmex septentrionalis</name>
    <dbReference type="NCBI Taxonomy" id="34720"/>
    <lineage>
        <taxon>Eukaryota</taxon>
        <taxon>Metazoa</taxon>
        <taxon>Ecdysozoa</taxon>
        <taxon>Arthropoda</taxon>
        <taxon>Hexapoda</taxon>
        <taxon>Insecta</taxon>
        <taxon>Pterygota</taxon>
        <taxon>Neoptera</taxon>
        <taxon>Endopterygota</taxon>
        <taxon>Hymenoptera</taxon>
        <taxon>Apocrita</taxon>
        <taxon>Aculeata</taxon>
        <taxon>Formicoidea</taxon>
        <taxon>Formicidae</taxon>
        <taxon>Myrmicinae</taxon>
        <taxon>Trachymyrmex</taxon>
    </lineage>
</organism>
<keyword evidence="2" id="KW-1185">Reference proteome</keyword>
<proteinExistence type="predicted"/>
<dbReference type="EMBL" id="KQ981169">
    <property type="protein sequence ID" value="KYN45358.1"/>
    <property type="molecule type" value="Genomic_DNA"/>
</dbReference>
<evidence type="ECO:0000313" key="2">
    <source>
        <dbReference type="Proteomes" id="UP000078541"/>
    </source>
</evidence>
<protein>
    <submittedName>
        <fullName evidence="1">Uncharacterized protein</fullName>
    </submittedName>
</protein>
<evidence type="ECO:0000313" key="1">
    <source>
        <dbReference type="EMBL" id="KYN45358.1"/>
    </source>
</evidence>
<gene>
    <name evidence="1" type="ORF">ALC56_00204</name>
</gene>
<sequence>SIHTNVHNYMDRSIVTWLLLARSICQWRNQDRKKCHHGIAEAKEKYFKLPCINLSMYMSIILKRVSTNDPSIAHAIIIYDEMVNVKNNSWQHECGN</sequence>
<feature type="non-terminal residue" evidence="1">
    <location>
        <position position="1"/>
    </location>
</feature>
<accession>A0A195FY41</accession>
<dbReference type="Proteomes" id="UP000078541">
    <property type="component" value="Unassembled WGS sequence"/>
</dbReference>
<reference evidence="1 2" key="1">
    <citation type="submission" date="2016-03" db="EMBL/GenBank/DDBJ databases">
        <title>Trachymyrmex septentrionalis WGS genome.</title>
        <authorList>
            <person name="Nygaard S."/>
            <person name="Hu H."/>
            <person name="Boomsma J."/>
            <person name="Zhang G."/>
        </authorList>
    </citation>
    <scope>NUCLEOTIDE SEQUENCE [LARGE SCALE GENOMIC DNA]</scope>
    <source>
        <strain evidence="1">Tsep2-gDNA-1</strain>
        <tissue evidence="1">Whole body</tissue>
    </source>
</reference>
<name>A0A195FY41_9HYME</name>
<dbReference type="AlphaFoldDB" id="A0A195FY41"/>